<evidence type="ECO:0000313" key="7">
    <source>
        <dbReference type="EMBL" id="KHJ98632.1"/>
    </source>
</evidence>
<keyword evidence="4 6" id="KW-0418">Kinase</keyword>
<dbReference type="InterPro" id="IPR009286">
    <property type="entry name" value="Ins_P5_2-kin"/>
</dbReference>
<comment type="catalytic activity">
    <reaction evidence="6">
        <text>1D-myo-inositol 1,3,4,5,6-pentakisphosphate + ATP = 1D-myo-inositol hexakisphosphate + ADP + H(+)</text>
        <dbReference type="Rhea" id="RHEA:20313"/>
        <dbReference type="ChEBI" id="CHEBI:15378"/>
        <dbReference type="ChEBI" id="CHEBI:30616"/>
        <dbReference type="ChEBI" id="CHEBI:57733"/>
        <dbReference type="ChEBI" id="CHEBI:58130"/>
        <dbReference type="ChEBI" id="CHEBI:456216"/>
        <dbReference type="EC" id="2.7.1.158"/>
    </reaction>
</comment>
<evidence type="ECO:0000313" key="8">
    <source>
        <dbReference type="Proteomes" id="UP000053660"/>
    </source>
</evidence>
<evidence type="ECO:0000256" key="5">
    <source>
        <dbReference type="ARBA" id="ARBA00022840"/>
    </source>
</evidence>
<keyword evidence="2 6" id="KW-0808">Transferase</keyword>
<evidence type="ECO:0000256" key="1">
    <source>
        <dbReference type="ARBA" id="ARBA00012023"/>
    </source>
</evidence>
<organism evidence="7 8">
    <name type="scientific">Oesophagostomum dentatum</name>
    <name type="common">Nodular worm</name>
    <dbReference type="NCBI Taxonomy" id="61180"/>
    <lineage>
        <taxon>Eukaryota</taxon>
        <taxon>Metazoa</taxon>
        <taxon>Ecdysozoa</taxon>
        <taxon>Nematoda</taxon>
        <taxon>Chromadorea</taxon>
        <taxon>Rhabditida</taxon>
        <taxon>Rhabditina</taxon>
        <taxon>Rhabditomorpha</taxon>
        <taxon>Strongyloidea</taxon>
        <taxon>Strongylidae</taxon>
        <taxon>Oesophagostomum</taxon>
    </lineage>
</organism>
<proteinExistence type="predicted"/>
<keyword evidence="5 6" id="KW-0067">ATP-binding</keyword>
<comment type="domain">
    <text evidence="6">The EXKPK motif is conserved in inositol-pentakisphosphate 2-kinases of both family 1 and 2.</text>
</comment>
<name>A0A0B1TS59_OESDE</name>
<evidence type="ECO:0000256" key="6">
    <source>
        <dbReference type="RuleBase" id="RU364126"/>
    </source>
</evidence>
<dbReference type="Proteomes" id="UP000053660">
    <property type="component" value="Unassembled WGS sequence"/>
</dbReference>
<dbReference type="EMBL" id="KN549290">
    <property type="protein sequence ID" value="KHJ98632.1"/>
    <property type="molecule type" value="Genomic_DNA"/>
</dbReference>
<evidence type="ECO:0000256" key="3">
    <source>
        <dbReference type="ARBA" id="ARBA00022741"/>
    </source>
</evidence>
<gene>
    <name evidence="7" type="ORF">OESDEN_01386</name>
</gene>
<dbReference type="AlphaFoldDB" id="A0A0B1TS59"/>
<dbReference type="Pfam" id="PF06090">
    <property type="entry name" value="Ins_P5_2-kin"/>
    <property type="match status" value="1"/>
</dbReference>
<evidence type="ECO:0000256" key="4">
    <source>
        <dbReference type="ARBA" id="ARBA00022777"/>
    </source>
</evidence>
<dbReference type="GO" id="GO:0005634">
    <property type="term" value="C:nucleus"/>
    <property type="evidence" value="ECO:0007669"/>
    <property type="project" value="TreeGrafter"/>
</dbReference>
<sequence length="411" mass="46388">MHWSTYQMLKFRIVWRFAKARKSGLLTWKAKSELVNQYMERMVSPFFDSVFLVNPKIIEIRIEDVHQLAKIPSLPANLKLEKFDELLALPSDLSFFPLSNIPRNVARLSALEMLDATRIPKHLISYIGPTITVEIKPKQGFYQNHLSLDLPYCNNCILQLEKCGSDHYEQMYDFCPLDLYSGNFSRMKSSLEALLKVPHRNLRLFIDGNLMHSDESLLDPALFNSTVFPSGQGNVDDLMTALCLILAGCDDIRDFSLRNHSVLGQILAAQKIDSVGILRAHQIFQNLPASAQKQLLDKNRLPVRGLEILEANDDRSLLERYLLAATMKDCSIMASFRLVPPGTYRAATSADDPQMVKLANGLCFAYSVKIVDLDPKSPKNLLNAFGRFMAGVKLIRLESVARPPCVNSPQS</sequence>
<dbReference type="GO" id="GO:0035299">
    <property type="term" value="F:inositol-1,3,4,5,6-pentakisphosphate 2-kinase activity"/>
    <property type="evidence" value="ECO:0007669"/>
    <property type="project" value="UniProtKB-EC"/>
</dbReference>
<reference evidence="7 8" key="1">
    <citation type="submission" date="2014-03" db="EMBL/GenBank/DDBJ databases">
        <title>Draft genome of the hookworm Oesophagostomum dentatum.</title>
        <authorList>
            <person name="Mitreva M."/>
        </authorList>
    </citation>
    <scope>NUCLEOTIDE SEQUENCE [LARGE SCALE GENOMIC DNA]</scope>
    <source>
        <strain evidence="7 8">OD-Hann</strain>
    </source>
</reference>
<keyword evidence="3 6" id="KW-0547">Nucleotide-binding</keyword>
<protein>
    <recommendedName>
        <fullName evidence="1 6">Inositol-pentakisphosphate 2-kinase</fullName>
        <ecNumber evidence="1 6">2.7.1.158</ecNumber>
    </recommendedName>
</protein>
<dbReference type="PANTHER" id="PTHR14456:SF2">
    <property type="entry name" value="INOSITOL-PENTAKISPHOSPHATE 2-KINASE"/>
    <property type="match status" value="1"/>
</dbReference>
<accession>A0A0B1TS59</accession>
<dbReference type="EC" id="2.7.1.158" evidence="1 6"/>
<dbReference type="GO" id="GO:0032958">
    <property type="term" value="P:inositol phosphate biosynthetic process"/>
    <property type="evidence" value="ECO:0007669"/>
    <property type="project" value="TreeGrafter"/>
</dbReference>
<dbReference type="OrthoDB" id="272370at2759"/>
<dbReference type="PANTHER" id="PTHR14456">
    <property type="entry name" value="INOSITOL POLYPHOSPHATE KINASE 1"/>
    <property type="match status" value="1"/>
</dbReference>
<evidence type="ECO:0000256" key="2">
    <source>
        <dbReference type="ARBA" id="ARBA00022679"/>
    </source>
</evidence>
<comment type="function">
    <text evidence="6">Phosphorylates Ins(1,3,4,5,6)P5 at position 2 to form Ins(1,2,3,4,5,6)P6 (InsP6 or phytate).</text>
</comment>
<dbReference type="GO" id="GO:0005524">
    <property type="term" value="F:ATP binding"/>
    <property type="evidence" value="ECO:0007669"/>
    <property type="project" value="UniProtKB-KW"/>
</dbReference>
<keyword evidence="8" id="KW-1185">Reference proteome</keyword>